<organism evidence="2 3">
    <name type="scientific">Trichonephila inaurata madagascariensis</name>
    <dbReference type="NCBI Taxonomy" id="2747483"/>
    <lineage>
        <taxon>Eukaryota</taxon>
        <taxon>Metazoa</taxon>
        <taxon>Ecdysozoa</taxon>
        <taxon>Arthropoda</taxon>
        <taxon>Chelicerata</taxon>
        <taxon>Arachnida</taxon>
        <taxon>Araneae</taxon>
        <taxon>Araneomorphae</taxon>
        <taxon>Entelegynae</taxon>
        <taxon>Araneoidea</taxon>
        <taxon>Nephilidae</taxon>
        <taxon>Trichonephila</taxon>
        <taxon>Trichonephila inaurata</taxon>
    </lineage>
</organism>
<proteinExistence type="predicted"/>
<evidence type="ECO:0000313" key="2">
    <source>
        <dbReference type="EMBL" id="GFY59578.1"/>
    </source>
</evidence>
<accession>A0A8X6XUZ3</accession>
<protein>
    <submittedName>
        <fullName evidence="2">Uncharacterized protein</fullName>
    </submittedName>
</protein>
<sequence length="81" mass="9099">MGPLLAITLLPLLIHTYTLESTKSTLKLLKSARNIIERSCCFLTFFYIFPGTAFFLIPVCQGATKCSIRKSAMLELDERPT</sequence>
<dbReference type="EMBL" id="BMAV01012681">
    <property type="protein sequence ID" value="GFY59578.1"/>
    <property type="molecule type" value="Genomic_DNA"/>
</dbReference>
<dbReference type="Proteomes" id="UP000886998">
    <property type="component" value="Unassembled WGS sequence"/>
</dbReference>
<keyword evidence="1" id="KW-0812">Transmembrane</keyword>
<comment type="caution">
    <text evidence="2">The sequence shown here is derived from an EMBL/GenBank/DDBJ whole genome shotgun (WGS) entry which is preliminary data.</text>
</comment>
<gene>
    <name evidence="2" type="ORF">TNIN_245061</name>
</gene>
<keyword evidence="1" id="KW-0472">Membrane</keyword>
<evidence type="ECO:0000313" key="3">
    <source>
        <dbReference type="Proteomes" id="UP000886998"/>
    </source>
</evidence>
<evidence type="ECO:0000256" key="1">
    <source>
        <dbReference type="SAM" id="Phobius"/>
    </source>
</evidence>
<feature type="transmembrane region" description="Helical" evidence="1">
    <location>
        <begin position="42"/>
        <end position="60"/>
    </location>
</feature>
<name>A0A8X6XUZ3_9ARAC</name>
<keyword evidence="1" id="KW-1133">Transmembrane helix</keyword>
<reference evidence="2" key="1">
    <citation type="submission" date="2020-08" db="EMBL/GenBank/DDBJ databases">
        <title>Multicomponent nature underlies the extraordinary mechanical properties of spider dragline silk.</title>
        <authorList>
            <person name="Kono N."/>
            <person name="Nakamura H."/>
            <person name="Mori M."/>
            <person name="Yoshida Y."/>
            <person name="Ohtoshi R."/>
            <person name="Malay A.D."/>
            <person name="Moran D.A.P."/>
            <person name="Tomita M."/>
            <person name="Numata K."/>
            <person name="Arakawa K."/>
        </authorList>
    </citation>
    <scope>NUCLEOTIDE SEQUENCE</scope>
</reference>
<dbReference type="AlphaFoldDB" id="A0A8X6XUZ3"/>
<keyword evidence="3" id="KW-1185">Reference proteome</keyword>